<evidence type="ECO:0000313" key="1">
    <source>
        <dbReference type="EMBL" id="WDR22134.1"/>
    </source>
</evidence>
<proteinExistence type="predicted"/>
<sequence>MKELNLNSLVEIPATSSVLEYLRYEHNEYWQNYAEQFAESLTVASFVEKRIAEYSDPVVKNGRIRLPLWDVMNKFGASMSPGFSPLFVTILIDEKDLK</sequence>
<name>A0AAE9ZKA5_9CAUD</name>
<dbReference type="RefSeq" id="YP_012787030.1">
    <property type="nucleotide sequence ID" value="NC_111487.1"/>
</dbReference>
<accession>A0AAE9ZKA5</accession>
<dbReference type="GeneID" id="301841348"/>
<organism evidence="1 2">
    <name type="scientific">Salmonella phage vB_SenS_UTK0009</name>
    <dbReference type="NCBI Taxonomy" id="3028908"/>
    <lineage>
        <taxon>Viruses</taxon>
        <taxon>Duplodnaviria</taxon>
        <taxon>Heunggongvirae</taxon>
        <taxon>Uroviricota</taxon>
        <taxon>Caudoviricetes</taxon>
        <taxon>Demerecviridae</taxon>
        <taxon>Markadamsvirinae</taxon>
        <taxon>Epseptimavirus</taxon>
        <taxon>Epseptimavirus UTK0009</taxon>
    </lineage>
</organism>
<dbReference type="EMBL" id="OQ359889">
    <property type="protein sequence ID" value="WDR22134.1"/>
    <property type="molecule type" value="Genomic_DNA"/>
</dbReference>
<keyword evidence="2" id="KW-1185">Reference proteome</keyword>
<gene>
    <name evidence="1" type="ORF">PJM41_0049</name>
</gene>
<dbReference type="Proteomes" id="UP001216229">
    <property type="component" value="Segment"/>
</dbReference>
<evidence type="ECO:0000313" key="2">
    <source>
        <dbReference type="Proteomes" id="UP001216229"/>
    </source>
</evidence>
<reference evidence="1 2" key="1">
    <citation type="submission" date="2023-01" db="EMBL/GenBank/DDBJ databases">
        <title>Characterization of a Diverse Collection of Salmonella Phages Isolated from Tennessee Wastewater.</title>
        <authorList>
            <person name="Bryan D.W."/>
            <person name="Hudson L.K."/>
            <person name="Wang J."/>
            <person name="Denes T.G."/>
        </authorList>
    </citation>
    <scope>NUCLEOTIDE SEQUENCE [LARGE SCALE GENOMIC DNA]</scope>
</reference>
<protein>
    <submittedName>
        <fullName evidence="1">Uncharacterized protein</fullName>
    </submittedName>
</protein>